<dbReference type="PANTHER" id="PTHR35099:SF19">
    <property type="match status" value="1"/>
</dbReference>
<evidence type="ECO:0000313" key="2">
    <source>
        <dbReference type="EMBL" id="KAG2245197.1"/>
    </source>
</evidence>
<accession>A0A8X7P6N3</accession>
<dbReference type="Proteomes" id="UP000886595">
    <property type="component" value="Unassembled WGS sequence"/>
</dbReference>
<organism evidence="2 3">
    <name type="scientific">Brassica carinata</name>
    <name type="common">Ethiopian mustard</name>
    <name type="synonym">Abyssinian cabbage</name>
    <dbReference type="NCBI Taxonomy" id="52824"/>
    <lineage>
        <taxon>Eukaryota</taxon>
        <taxon>Viridiplantae</taxon>
        <taxon>Streptophyta</taxon>
        <taxon>Embryophyta</taxon>
        <taxon>Tracheophyta</taxon>
        <taxon>Spermatophyta</taxon>
        <taxon>Magnoliopsida</taxon>
        <taxon>eudicotyledons</taxon>
        <taxon>Gunneridae</taxon>
        <taxon>Pentapetalae</taxon>
        <taxon>rosids</taxon>
        <taxon>malvids</taxon>
        <taxon>Brassicales</taxon>
        <taxon>Brassicaceae</taxon>
        <taxon>Brassiceae</taxon>
        <taxon>Brassica</taxon>
    </lineage>
</organism>
<feature type="compositionally biased region" description="Low complexity" evidence="1">
    <location>
        <begin position="59"/>
        <end position="73"/>
    </location>
</feature>
<dbReference type="EMBL" id="JAAMPC010000031">
    <property type="protein sequence ID" value="KAG2245197.1"/>
    <property type="molecule type" value="Genomic_DNA"/>
</dbReference>
<dbReference type="AlphaFoldDB" id="A0A8X7P6N3"/>
<protein>
    <submittedName>
        <fullName evidence="2">Uncharacterized protein</fullName>
    </submittedName>
</protein>
<feature type="region of interest" description="Disordered" evidence="1">
    <location>
        <begin position="40"/>
        <end position="85"/>
    </location>
</feature>
<dbReference type="PANTHER" id="PTHR35099">
    <property type="entry name" value="OS02G0182700 PROTEIN"/>
    <property type="match status" value="1"/>
</dbReference>
<evidence type="ECO:0000256" key="1">
    <source>
        <dbReference type="SAM" id="MobiDB-lite"/>
    </source>
</evidence>
<dbReference type="OrthoDB" id="1696863at2759"/>
<keyword evidence="3" id="KW-1185">Reference proteome</keyword>
<reference evidence="2 3" key="1">
    <citation type="submission" date="2020-02" db="EMBL/GenBank/DDBJ databases">
        <authorList>
            <person name="Ma Q."/>
            <person name="Huang Y."/>
            <person name="Song X."/>
            <person name="Pei D."/>
        </authorList>
    </citation>
    <scope>NUCLEOTIDE SEQUENCE [LARGE SCALE GENOMIC DNA]</scope>
    <source>
        <strain evidence="2">Sxm20200214</strain>
        <tissue evidence="2">Leaf</tissue>
    </source>
</reference>
<proteinExistence type="predicted"/>
<evidence type="ECO:0000313" key="3">
    <source>
        <dbReference type="Proteomes" id="UP000886595"/>
    </source>
</evidence>
<comment type="caution">
    <text evidence="2">The sequence shown here is derived from an EMBL/GenBank/DDBJ whole genome shotgun (WGS) entry which is preliminary data.</text>
</comment>
<gene>
    <name evidence="2" type="ORF">Bca52824_092956</name>
</gene>
<sequence>MVTGDDWTKSAMRDGEVVAELLVRLKKAKVRPVLFSCPTMRWGNRQPRSRKEADTARCSPSTPLSWSASSSPSAHLDGYEATPTGSFPVGSRSKVLVTADLDFGVKRLQSKKDTASLRSAFSERGDIQKKTYKRMKLNTHISTSPSRCNLAENEDGNFLLPDLNLMPCEEAALYMI</sequence>
<name>A0A8X7P6N3_BRACI</name>